<reference evidence="2 3" key="1">
    <citation type="submission" date="2019-10" db="EMBL/GenBank/DDBJ databases">
        <authorList>
            <person name="Palmer J.M."/>
        </authorList>
    </citation>
    <scope>NUCLEOTIDE SEQUENCE [LARGE SCALE GENOMIC DNA]</scope>
    <source>
        <strain evidence="2 3">TWF694</strain>
    </source>
</reference>
<dbReference type="AlphaFoldDB" id="A0AAV9WSY2"/>
<feature type="region of interest" description="Disordered" evidence="1">
    <location>
        <begin position="39"/>
        <end position="172"/>
    </location>
</feature>
<dbReference type="Proteomes" id="UP001365542">
    <property type="component" value="Unassembled WGS sequence"/>
</dbReference>
<sequence>MENIKSPSDTFSRETKFQIHIEPDPMEQDEARAVTTNISTETNILLSDSQVQQSPTSPKSPPVTFGDPEYEGELKNDDAEAISFSPLSRPVTPTPPMPQFVASSPLSPDGSLRALQSSTPRSEPPTPSPPTGQKTAYTSSPKHYSKLRSKLRRDRERELANQKGVMGKSKLEDHHIRERMIKSLRKNMAIPEDVRGALTRLSCALNTDQDHAWRIRTSKYTFLDYCEMWRFQYLEIEEFIHLEGWDNTELDDAAAIRYVISYCRREAGMPQGAGG</sequence>
<dbReference type="EMBL" id="JAVHJO010000017">
    <property type="protein sequence ID" value="KAK6525123.1"/>
    <property type="molecule type" value="Genomic_DNA"/>
</dbReference>
<feature type="compositionally biased region" description="Basic residues" evidence="1">
    <location>
        <begin position="143"/>
        <end position="152"/>
    </location>
</feature>
<feature type="compositionally biased region" description="Polar residues" evidence="1">
    <location>
        <begin position="39"/>
        <end position="57"/>
    </location>
</feature>
<protein>
    <recommendedName>
        <fullName evidence="4">BHLH domain-containing protein</fullName>
    </recommendedName>
</protein>
<evidence type="ECO:0000313" key="3">
    <source>
        <dbReference type="Proteomes" id="UP001365542"/>
    </source>
</evidence>
<proteinExistence type="predicted"/>
<feature type="compositionally biased region" description="Polar residues" evidence="1">
    <location>
        <begin position="132"/>
        <end position="142"/>
    </location>
</feature>
<evidence type="ECO:0000256" key="1">
    <source>
        <dbReference type="SAM" id="MobiDB-lite"/>
    </source>
</evidence>
<keyword evidence="3" id="KW-1185">Reference proteome</keyword>
<comment type="caution">
    <text evidence="2">The sequence shown here is derived from an EMBL/GenBank/DDBJ whole genome shotgun (WGS) entry which is preliminary data.</text>
</comment>
<name>A0AAV9WSY2_9PEZI</name>
<accession>A0AAV9WSY2</accession>
<evidence type="ECO:0008006" key="4">
    <source>
        <dbReference type="Google" id="ProtNLM"/>
    </source>
</evidence>
<gene>
    <name evidence="2" type="ORF">TWF694_005269</name>
</gene>
<evidence type="ECO:0000313" key="2">
    <source>
        <dbReference type="EMBL" id="KAK6525123.1"/>
    </source>
</evidence>
<organism evidence="2 3">
    <name type="scientific">Orbilia ellipsospora</name>
    <dbReference type="NCBI Taxonomy" id="2528407"/>
    <lineage>
        <taxon>Eukaryota</taxon>
        <taxon>Fungi</taxon>
        <taxon>Dikarya</taxon>
        <taxon>Ascomycota</taxon>
        <taxon>Pezizomycotina</taxon>
        <taxon>Orbiliomycetes</taxon>
        <taxon>Orbiliales</taxon>
        <taxon>Orbiliaceae</taxon>
        <taxon>Orbilia</taxon>
    </lineage>
</organism>